<reference evidence="1" key="1">
    <citation type="submission" date="2021-02" db="EMBL/GenBank/DDBJ databases">
        <authorList>
            <person name="Nieuwenhuis M."/>
            <person name="Van De Peppel L.J.J."/>
        </authorList>
    </citation>
    <scope>NUCLEOTIDE SEQUENCE</scope>
    <source>
        <strain evidence="1">D49</strain>
    </source>
</reference>
<comment type="caution">
    <text evidence="1">The sequence shown here is derived from an EMBL/GenBank/DDBJ whole genome shotgun (WGS) entry which is preliminary data.</text>
</comment>
<accession>A0A9P7FRP6</accession>
<protein>
    <submittedName>
        <fullName evidence="1">Uncharacterized protein</fullName>
    </submittedName>
</protein>
<reference evidence="1" key="2">
    <citation type="submission" date="2021-10" db="EMBL/GenBank/DDBJ databases">
        <title>Phylogenomics reveals ancestral predisposition of the termite-cultivated fungus Termitomyces towards a domesticated lifestyle.</title>
        <authorList>
            <person name="Auxier B."/>
            <person name="Grum-Grzhimaylo A."/>
            <person name="Cardenas M.E."/>
            <person name="Lodge J.D."/>
            <person name="Laessoe T."/>
            <person name="Pedersen O."/>
            <person name="Smith M.E."/>
            <person name="Kuyper T.W."/>
            <person name="Franco-Molano E.A."/>
            <person name="Baroni T.J."/>
            <person name="Aanen D.K."/>
        </authorList>
    </citation>
    <scope>NUCLEOTIDE SEQUENCE</scope>
    <source>
        <strain evidence="1">D49</strain>
    </source>
</reference>
<keyword evidence="2" id="KW-1185">Reference proteome</keyword>
<name>A0A9P7FRP6_9AGAR</name>
<proteinExistence type="predicted"/>
<dbReference type="Proteomes" id="UP000717328">
    <property type="component" value="Unassembled WGS sequence"/>
</dbReference>
<sequence length="276" mass="31299">MVLAVSRSPPLFEGLKSLRHIHIDFTVPYAEVAPMPLSPNIPWSQLTSFDMSSESALLNFSDAAIILRQCRDLIELRIKIRGTAADLDTHSNLPIYLPFLRNMIIYGRLSLDPRHKPDLESLFDLLQVPALVCLEMIASHGIRPPLIASLVSVITRSRCKLEVLRISNYVRQKLTQHELEKLLVLLPDVRVLHTKAIHYGKGILHSMLQGEILVMLEDWSFHGSVSSIDLFDEIIQARGHARKAVRGVLVKAVMYNDQSPIEFDSQTQELDRRSKK</sequence>
<dbReference type="EMBL" id="JABCKI010005982">
    <property type="protein sequence ID" value="KAG5636050.1"/>
    <property type="molecule type" value="Genomic_DNA"/>
</dbReference>
<dbReference type="OrthoDB" id="3042049at2759"/>
<dbReference type="AlphaFoldDB" id="A0A9P7FRP6"/>
<evidence type="ECO:0000313" key="1">
    <source>
        <dbReference type="EMBL" id="KAG5636050.1"/>
    </source>
</evidence>
<gene>
    <name evidence="1" type="ORF">H0H81_009246</name>
</gene>
<evidence type="ECO:0000313" key="2">
    <source>
        <dbReference type="Proteomes" id="UP000717328"/>
    </source>
</evidence>
<organism evidence="1 2">
    <name type="scientific">Sphagnurus paluster</name>
    <dbReference type="NCBI Taxonomy" id="117069"/>
    <lineage>
        <taxon>Eukaryota</taxon>
        <taxon>Fungi</taxon>
        <taxon>Dikarya</taxon>
        <taxon>Basidiomycota</taxon>
        <taxon>Agaricomycotina</taxon>
        <taxon>Agaricomycetes</taxon>
        <taxon>Agaricomycetidae</taxon>
        <taxon>Agaricales</taxon>
        <taxon>Tricholomatineae</taxon>
        <taxon>Lyophyllaceae</taxon>
        <taxon>Sphagnurus</taxon>
    </lineage>
</organism>